<accession>A0ABY8AMM5</accession>
<dbReference type="Proteomes" id="UP001222087">
    <property type="component" value="Chromosome"/>
</dbReference>
<dbReference type="RefSeq" id="WP_275087768.1">
    <property type="nucleotide sequence ID" value="NZ_CP119078.1"/>
</dbReference>
<evidence type="ECO:0000256" key="1">
    <source>
        <dbReference type="SAM" id="MobiDB-lite"/>
    </source>
</evidence>
<dbReference type="EMBL" id="CP119078">
    <property type="protein sequence ID" value="WED41944.1"/>
    <property type="molecule type" value="Genomic_DNA"/>
</dbReference>
<evidence type="ECO:0000313" key="2">
    <source>
        <dbReference type="EMBL" id="WED41944.1"/>
    </source>
</evidence>
<feature type="region of interest" description="Disordered" evidence="1">
    <location>
        <begin position="610"/>
        <end position="629"/>
    </location>
</feature>
<name>A0ABY8AMM5_9GAMM</name>
<keyword evidence="3" id="KW-1185">Reference proteome</keyword>
<organism evidence="2 3">
    <name type="scientific">Legionella cardiaca</name>
    <dbReference type="NCBI Taxonomy" id="1071983"/>
    <lineage>
        <taxon>Bacteria</taxon>
        <taxon>Pseudomonadati</taxon>
        <taxon>Pseudomonadota</taxon>
        <taxon>Gammaproteobacteria</taxon>
        <taxon>Legionellales</taxon>
        <taxon>Legionellaceae</taxon>
        <taxon>Legionella</taxon>
    </lineage>
</organism>
<gene>
    <name evidence="2" type="ORF">PXX05_08340</name>
</gene>
<feature type="compositionally biased region" description="Polar residues" evidence="1">
    <location>
        <begin position="610"/>
        <end position="619"/>
    </location>
</feature>
<protein>
    <recommendedName>
        <fullName evidence="4">Dot/Icm T4SS effector</fullName>
    </recommendedName>
</protein>
<reference evidence="2 3" key="1">
    <citation type="submission" date="2023-02" db="EMBL/GenBank/DDBJ databases">
        <title>Genome Sequence of L. cardiaca H63T.</title>
        <authorList>
            <person name="Lopez A.E."/>
            <person name="Cianciotto N.P."/>
        </authorList>
    </citation>
    <scope>NUCLEOTIDE SEQUENCE [LARGE SCALE GENOMIC DNA]</scope>
    <source>
        <strain evidence="2 3">H63</strain>
    </source>
</reference>
<feature type="compositionally biased region" description="Basic and acidic residues" evidence="1">
    <location>
        <begin position="620"/>
        <end position="629"/>
    </location>
</feature>
<evidence type="ECO:0008006" key="4">
    <source>
        <dbReference type="Google" id="ProtNLM"/>
    </source>
</evidence>
<sequence>MPDKIIEDLKTFADKLVTCIAADTEEGQEQLIKIFKQAKKKYNNEDSTIWSWVYSLSRKRSEDFDHTIEALSVFPKPKVRLQEFLKFFSMGKGKWESTSANTELFLLLINSVSGYEKETDGYLHSTIISPLRKLLVERIQELLKQYEINDRRAAEREKELELMRKAKVQEPETTHLFNDEEQAKLFAIKNPDHQVLYLNTSLSDSGDMKWELKWIDFTGKATVLGISDHLASLLKLVGAELKSLSALSADGGTQKLLAELLNKSASAREIRTEVKKILRLALDKIPLLINPSSSQLDNSLSTFVFNQHNKPIGLYWYNLGNFNPILLKDYPELEKWMGNTSFSDSNVNEVMRLKVYLRDIHVRRSVDESKQNKIQSLLKQTHGVALIATDDLATIPAYKLIKDTYLLTRVSNNKSEEESTDSTTGEWVLYQRQRGGVNARVNIKTWANADAMEAFEKILKTNENVSAGNLSVEAKEKLRECIKQSTVVTQKVSCQAINEFFPKKETNFHRFKPCSFIITREINNDAPYYQLYYIDIVQKCIKVDMREYPEKTMALLSTWDCKPEELNFSHLSDLAKTLVDFKPAVRINMAQFSALESVLGKKRVEKVNKEISTASQPSETTEKEQKESGKLDISKFAIATLFGHKSSTVKTEVEGKDIPSEEGATVLGFSD</sequence>
<evidence type="ECO:0000313" key="3">
    <source>
        <dbReference type="Proteomes" id="UP001222087"/>
    </source>
</evidence>
<proteinExistence type="predicted"/>
<feature type="region of interest" description="Disordered" evidence="1">
    <location>
        <begin position="650"/>
        <end position="671"/>
    </location>
</feature>